<reference evidence="6 7" key="1">
    <citation type="submission" date="2018-09" db="EMBL/GenBank/DDBJ databases">
        <authorList>
            <person name="Zhu H."/>
        </authorList>
    </citation>
    <scope>NUCLEOTIDE SEQUENCE [LARGE SCALE GENOMIC DNA]</scope>
    <source>
        <strain evidence="6 7">K2R01-6</strain>
    </source>
</reference>
<dbReference type="EMBL" id="QYUM01000002">
    <property type="protein sequence ID" value="RJF93476.1"/>
    <property type="molecule type" value="Genomic_DNA"/>
</dbReference>
<keyword evidence="6" id="KW-0418">Kinase</keyword>
<keyword evidence="4" id="KW-0472">Membrane</keyword>
<dbReference type="PRINTS" id="PR00344">
    <property type="entry name" value="BCTRLSENSOR"/>
</dbReference>
<feature type="transmembrane region" description="Helical" evidence="4">
    <location>
        <begin position="37"/>
        <end position="60"/>
    </location>
</feature>
<dbReference type="InterPro" id="IPR014265">
    <property type="entry name" value="XrtA/PrsK"/>
</dbReference>
<feature type="transmembrane region" description="Helical" evidence="4">
    <location>
        <begin position="162"/>
        <end position="185"/>
    </location>
</feature>
<feature type="transmembrane region" description="Helical" evidence="4">
    <location>
        <begin position="6"/>
        <end position="25"/>
    </location>
</feature>
<dbReference type="InterPro" id="IPR003594">
    <property type="entry name" value="HATPase_dom"/>
</dbReference>
<keyword evidence="6" id="KW-0808">Transferase</keyword>
<dbReference type="InterPro" id="IPR036890">
    <property type="entry name" value="HATPase_C_sf"/>
</dbReference>
<keyword evidence="4" id="KW-0812">Transmembrane</keyword>
<dbReference type="Gene3D" id="3.30.565.10">
    <property type="entry name" value="Histidine kinase-like ATPase, C-terminal domain"/>
    <property type="match status" value="1"/>
</dbReference>
<dbReference type="NCBIfam" id="TIGR02916">
    <property type="entry name" value="PEP_his_kin"/>
    <property type="match status" value="1"/>
</dbReference>
<dbReference type="PANTHER" id="PTHR43547">
    <property type="entry name" value="TWO-COMPONENT HISTIDINE KINASE"/>
    <property type="match status" value="1"/>
</dbReference>
<accession>A0A418WQK1</accession>
<comment type="caution">
    <text evidence="6">The sequence shown here is derived from an EMBL/GenBank/DDBJ whole genome shotgun (WGS) entry which is preliminary data.</text>
</comment>
<evidence type="ECO:0000256" key="1">
    <source>
        <dbReference type="ARBA" id="ARBA00000085"/>
    </source>
</evidence>
<dbReference type="EC" id="2.7.13.3" evidence="2"/>
<name>A0A418WQK1_9SPHN</name>
<dbReference type="InterPro" id="IPR005467">
    <property type="entry name" value="His_kinase_dom"/>
</dbReference>
<gene>
    <name evidence="6" type="primary">prsK</name>
    <name evidence="6" type="ORF">D3876_03905</name>
</gene>
<keyword evidence="3" id="KW-0597">Phosphoprotein</keyword>
<evidence type="ECO:0000256" key="2">
    <source>
        <dbReference type="ARBA" id="ARBA00012438"/>
    </source>
</evidence>
<dbReference type="InterPro" id="IPR029016">
    <property type="entry name" value="GAF-like_dom_sf"/>
</dbReference>
<feature type="transmembrane region" description="Helical" evidence="4">
    <location>
        <begin position="191"/>
        <end position="210"/>
    </location>
</feature>
<feature type="transmembrane region" description="Helical" evidence="4">
    <location>
        <begin position="258"/>
        <end position="278"/>
    </location>
</feature>
<feature type="transmembrane region" description="Helical" evidence="4">
    <location>
        <begin position="66"/>
        <end position="82"/>
    </location>
</feature>
<dbReference type="RefSeq" id="WP_119759753.1">
    <property type="nucleotide sequence ID" value="NZ_QYUM01000002.1"/>
</dbReference>
<dbReference type="SUPFAM" id="SSF55781">
    <property type="entry name" value="GAF domain-like"/>
    <property type="match status" value="1"/>
</dbReference>
<dbReference type="Pfam" id="PF02518">
    <property type="entry name" value="HATPase_c"/>
    <property type="match status" value="1"/>
</dbReference>
<sequence length="695" mass="76343">MIALLGDWAHAAAAILFGALGVWQLRRRGSTGPHRALIAALALTAGWCFTVAATGATSMSAELTENLRNLAWLGFMFLLLRQGRRDHRRLSVSILYAVLSLIGVGMIAIDIAPLFLSVDTGELNAIRFSLLVLHMIVAIGALVLVHNLYTAAAPEARWGIRLPMIALAVMWIYDLNLYTLAWLARDWPAELLAMRGLVMMMLAPIFGLAARRNDQWQMRLSRTVAFQSFSLAAIGGYLVMVVLVTNALNWLGGDYVRLIQVVFVVGTSVAALVLLPSARFRAWFNVKIAKHFFAHRYDYREEWLRFTDTLGRPAEQAAPLDQRIVKAVADITDSPGGVLLVPADDGGLVPQARMNWRMVEVPLRASAAELVRHLELSGRIMELDALRAGGEAEDDEAALVPEWMLAESGAWALVPLLHFERLQGAVLLERPRIARKLDWEDFDLLRLAGRQVASYLAEARGEEALSDARRFDEFNRRFAFIMHDIKNLVSQLSLVARNAERHADNPEFRADMVATLQSSVGKMNDLLARLSQHNKARPEEPRPVSAARMVEALAAARRTQHPVVAMVTGDPMLLADPARLEQALAHLIQNAIDASPPNEPVTLKVVDHGHEIAIEVRDSGAGMSAEFIRASLFKPFASTKDGGFGVGAYEARALVTAMGGRLDVESLEDRGSVFTVTLSAAAQASPNPQELLETP</sequence>
<dbReference type="AlphaFoldDB" id="A0A418WQK1"/>
<feature type="transmembrane region" description="Helical" evidence="4">
    <location>
        <begin position="231"/>
        <end position="252"/>
    </location>
</feature>
<dbReference type="PANTHER" id="PTHR43547:SF2">
    <property type="entry name" value="HYBRID SIGNAL TRANSDUCTION HISTIDINE KINASE C"/>
    <property type="match status" value="1"/>
</dbReference>
<feature type="domain" description="Histidine kinase" evidence="5">
    <location>
        <begin position="480"/>
        <end position="682"/>
    </location>
</feature>
<keyword evidence="7" id="KW-1185">Reference proteome</keyword>
<proteinExistence type="predicted"/>
<dbReference type="OrthoDB" id="9785691at2"/>
<dbReference type="Gene3D" id="3.30.450.40">
    <property type="match status" value="1"/>
</dbReference>
<dbReference type="InterPro" id="IPR004358">
    <property type="entry name" value="Sig_transdc_His_kin-like_C"/>
</dbReference>
<evidence type="ECO:0000259" key="5">
    <source>
        <dbReference type="PROSITE" id="PS50109"/>
    </source>
</evidence>
<dbReference type="Proteomes" id="UP000286100">
    <property type="component" value="Unassembled WGS sequence"/>
</dbReference>
<dbReference type="SMART" id="SM00387">
    <property type="entry name" value="HATPase_c"/>
    <property type="match status" value="1"/>
</dbReference>
<feature type="transmembrane region" description="Helical" evidence="4">
    <location>
        <begin position="94"/>
        <end position="116"/>
    </location>
</feature>
<evidence type="ECO:0000256" key="4">
    <source>
        <dbReference type="SAM" id="Phobius"/>
    </source>
</evidence>
<keyword evidence="4" id="KW-1133">Transmembrane helix</keyword>
<organism evidence="6 7">
    <name type="scientific">Sphingomonas cavernae</name>
    <dbReference type="NCBI Taxonomy" id="2320861"/>
    <lineage>
        <taxon>Bacteria</taxon>
        <taxon>Pseudomonadati</taxon>
        <taxon>Pseudomonadota</taxon>
        <taxon>Alphaproteobacteria</taxon>
        <taxon>Sphingomonadales</taxon>
        <taxon>Sphingomonadaceae</taxon>
        <taxon>Sphingomonas</taxon>
    </lineage>
</organism>
<dbReference type="SUPFAM" id="SSF55874">
    <property type="entry name" value="ATPase domain of HSP90 chaperone/DNA topoisomerase II/histidine kinase"/>
    <property type="match status" value="1"/>
</dbReference>
<protein>
    <recommendedName>
        <fullName evidence="2">histidine kinase</fullName>
        <ecNumber evidence="2">2.7.13.3</ecNumber>
    </recommendedName>
</protein>
<evidence type="ECO:0000313" key="7">
    <source>
        <dbReference type="Proteomes" id="UP000286100"/>
    </source>
</evidence>
<feature type="transmembrane region" description="Helical" evidence="4">
    <location>
        <begin position="128"/>
        <end position="150"/>
    </location>
</feature>
<dbReference type="GO" id="GO:0000155">
    <property type="term" value="F:phosphorelay sensor kinase activity"/>
    <property type="evidence" value="ECO:0007669"/>
    <property type="project" value="TreeGrafter"/>
</dbReference>
<evidence type="ECO:0000256" key="3">
    <source>
        <dbReference type="ARBA" id="ARBA00022553"/>
    </source>
</evidence>
<comment type="catalytic activity">
    <reaction evidence="1">
        <text>ATP + protein L-histidine = ADP + protein N-phospho-L-histidine.</text>
        <dbReference type="EC" id="2.7.13.3"/>
    </reaction>
</comment>
<dbReference type="PROSITE" id="PS50109">
    <property type="entry name" value="HIS_KIN"/>
    <property type="match status" value="1"/>
</dbReference>
<evidence type="ECO:0000313" key="6">
    <source>
        <dbReference type="EMBL" id="RJF93476.1"/>
    </source>
</evidence>